<dbReference type="InterPro" id="IPR006311">
    <property type="entry name" value="TAT_signal"/>
</dbReference>
<evidence type="ECO:0000313" key="18">
    <source>
        <dbReference type="Proteomes" id="UP000548476"/>
    </source>
</evidence>
<protein>
    <submittedName>
        <fullName evidence="17">Lipoprotein-anchoring transpeptidase ErfK/SrfK</fullName>
    </submittedName>
</protein>
<evidence type="ECO:0000256" key="12">
    <source>
        <dbReference type="ARBA" id="ARBA00060592"/>
    </source>
</evidence>
<feature type="compositionally biased region" description="Low complexity" evidence="14">
    <location>
        <begin position="29"/>
        <end position="44"/>
    </location>
</feature>
<dbReference type="AlphaFoldDB" id="A0A841FJ80"/>
<dbReference type="InterPro" id="IPR050979">
    <property type="entry name" value="LD-transpeptidase"/>
</dbReference>
<keyword evidence="2" id="KW-1003">Cell membrane</keyword>
<feature type="active site" description="Nucleophile" evidence="13">
    <location>
        <position position="348"/>
    </location>
</feature>
<dbReference type="GO" id="GO:0071972">
    <property type="term" value="F:peptidoglycan L,D-transpeptidase activity"/>
    <property type="evidence" value="ECO:0007669"/>
    <property type="project" value="TreeGrafter"/>
</dbReference>
<dbReference type="PROSITE" id="PS52029">
    <property type="entry name" value="LD_TPASE"/>
    <property type="match status" value="1"/>
</dbReference>
<gene>
    <name evidence="17" type="ORF">HNR73_002857</name>
</gene>
<keyword evidence="6 13" id="KW-0573">Peptidoglycan synthesis</keyword>
<keyword evidence="11 13" id="KW-0961">Cell wall biogenesis/degradation</keyword>
<keyword evidence="5 13" id="KW-0133">Cell shape</keyword>
<comment type="pathway">
    <text evidence="12">Glycan biosynthesis.</text>
</comment>
<feature type="region of interest" description="Disordered" evidence="14">
    <location>
        <begin position="29"/>
        <end position="56"/>
    </location>
</feature>
<dbReference type="Pfam" id="PF03734">
    <property type="entry name" value="YkuD"/>
    <property type="match status" value="1"/>
</dbReference>
<keyword evidence="9 17" id="KW-0449">Lipoprotein</keyword>
<dbReference type="InterPro" id="IPR038063">
    <property type="entry name" value="Transpep_catalytic_dom"/>
</dbReference>
<evidence type="ECO:0000256" key="9">
    <source>
        <dbReference type="ARBA" id="ARBA00023288"/>
    </source>
</evidence>
<dbReference type="GO" id="GO:0071555">
    <property type="term" value="P:cell wall organization"/>
    <property type="evidence" value="ECO:0007669"/>
    <property type="project" value="UniProtKB-UniRule"/>
</dbReference>
<evidence type="ECO:0000256" key="6">
    <source>
        <dbReference type="ARBA" id="ARBA00022984"/>
    </source>
</evidence>
<keyword evidence="4 15" id="KW-0732">Signal</keyword>
<keyword evidence="8" id="KW-0564">Palmitate</keyword>
<evidence type="ECO:0000313" key="17">
    <source>
        <dbReference type="EMBL" id="MBB6035003.1"/>
    </source>
</evidence>
<accession>A0A841FJ80</accession>
<evidence type="ECO:0000256" key="10">
    <source>
        <dbReference type="ARBA" id="ARBA00023315"/>
    </source>
</evidence>
<feature type="chain" id="PRO_5032386457" evidence="15">
    <location>
        <begin position="26"/>
        <end position="405"/>
    </location>
</feature>
<dbReference type="Pfam" id="PF17964">
    <property type="entry name" value="Big_10"/>
    <property type="match status" value="1"/>
</dbReference>
<feature type="signal peptide" evidence="15">
    <location>
        <begin position="1"/>
        <end position="25"/>
    </location>
</feature>
<dbReference type="CDD" id="cd16913">
    <property type="entry name" value="YkuD_like"/>
    <property type="match status" value="1"/>
</dbReference>
<dbReference type="RefSeq" id="WP_184787848.1">
    <property type="nucleotide sequence ID" value="NZ_BONT01000112.1"/>
</dbReference>
<reference evidence="17 18" key="1">
    <citation type="submission" date="2020-08" db="EMBL/GenBank/DDBJ databases">
        <title>Genomic Encyclopedia of Type Strains, Phase IV (KMG-IV): sequencing the most valuable type-strain genomes for metagenomic binning, comparative biology and taxonomic classification.</title>
        <authorList>
            <person name="Goeker M."/>
        </authorList>
    </citation>
    <scope>NUCLEOTIDE SEQUENCE [LARGE SCALE GENOMIC DNA]</scope>
    <source>
        <strain evidence="17 18">YIM 65646</strain>
    </source>
</reference>
<dbReference type="SUPFAM" id="SSF141523">
    <property type="entry name" value="L,D-transpeptidase catalytic domain-like"/>
    <property type="match status" value="1"/>
</dbReference>
<evidence type="ECO:0000256" key="5">
    <source>
        <dbReference type="ARBA" id="ARBA00022960"/>
    </source>
</evidence>
<dbReference type="Gene3D" id="2.40.440.10">
    <property type="entry name" value="L,D-transpeptidase catalytic domain-like"/>
    <property type="match status" value="1"/>
</dbReference>
<proteinExistence type="predicted"/>
<evidence type="ECO:0000256" key="14">
    <source>
        <dbReference type="SAM" id="MobiDB-lite"/>
    </source>
</evidence>
<dbReference type="GO" id="GO:0008360">
    <property type="term" value="P:regulation of cell shape"/>
    <property type="evidence" value="ECO:0007669"/>
    <property type="project" value="UniProtKB-UniRule"/>
</dbReference>
<dbReference type="PANTHER" id="PTHR30582:SF2">
    <property type="entry name" value="L,D-TRANSPEPTIDASE YCIB-RELATED"/>
    <property type="match status" value="1"/>
</dbReference>
<dbReference type="PROSITE" id="PS51318">
    <property type="entry name" value="TAT"/>
    <property type="match status" value="1"/>
</dbReference>
<dbReference type="EMBL" id="JACHGT010000005">
    <property type="protein sequence ID" value="MBB6035003.1"/>
    <property type="molecule type" value="Genomic_DNA"/>
</dbReference>
<evidence type="ECO:0000256" key="13">
    <source>
        <dbReference type="PROSITE-ProRule" id="PRU01373"/>
    </source>
</evidence>
<feature type="active site" description="Proton donor/acceptor" evidence="13">
    <location>
        <position position="330"/>
    </location>
</feature>
<organism evidence="17 18">
    <name type="scientific">Phytomonospora endophytica</name>
    <dbReference type="NCBI Taxonomy" id="714109"/>
    <lineage>
        <taxon>Bacteria</taxon>
        <taxon>Bacillati</taxon>
        <taxon>Actinomycetota</taxon>
        <taxon>Actinomycetes</taxon>
        <taxon>Micromonosporales</taxon>
        <taxon>Micromonosporaceae</taxon>
        <taxon>Phytomonospora</taxon>
    </lineage>
</organism>
<dbReference type="GO" id="GO:0005576">
    <property type="term" value="C:extracellular region"/>
    <property type="evidence" value="ECO:0007669"/>
    <property type="project" value="TreeGrafter"/>
</dbReference>
<dbReference type="Gene3D" id="2.60.40.3780">
    <property type="match status" value="1"/>
</dbReference>
<dbReference type="FunFam" id="2.40.440.10:FF:000005">
    <property type="entry name" value="L,D-transpeptidase 2"/>
    <property type="match status" value="1"/>
</dbReference>
<dbReference type="UniPathway" id="UPA00219"/>
<dbReference type="Proteomes" id="UP000548476">
    <property type="component" value="Unassembled WGS sequence"/>
</dbReference>
<evidence type="ECO:0000256" key="8">
    <source>
        <dbReference type="ARBA" id="ARBA00023139"/>
    </source>
</evidence>
<evidence type="ECO:0000256" key="11">
    <source>
        <dbReference type="ARBA" id="ARBA00023316"/>
    </source>
</evidence>
<evidence type="ECO:0000256" key="3">
    <source>
        <dbReference type="ARBA" id="ARBA00022679"/>
    </source>
</evidence>
<dbReference type="PROSITE" id="PS51257">
    <property type="entry name" value="PROKAR_LIPOPROTEIN"/>
    <property type="match status" value="1"/>
</dbReference>
<keyword evidence="3" id="KW-0808">Transferase</keyword>
<evidence type="ECO:0000259" key="16">
    <source>
        <dbReference type="PROSITE" id="PS52029"/>
    </source>
</evidence>
<evidence type="ECO:0000256" key="1">
    <source>
        <dbReference type="ARBA" id="ARBA00004752"/>
    </source>
</evidence>
<dbReference type="GO" id="GO:0016746">
    <property type="term" value="F:acyltransferase activity"/>
    <property type="evidence" value="ECO:0007669"/>
    <property type="project" value="UniProtKB-KW"/>
</dbReference>
<comment type="pathway">
    <text evidence="1 13">Cell wall biogenesis; peptidoglycan biosynthesis.</text>
</comment>
<evidence type="ECO:0000256" key="4">
    <source>
        <dbReference type="ARBA" id="ARBA00022729"/>
    </source>
</evidence>
<keyword evidence="7" id="KW-0472">Membrane</keyword>
<feature type="domain" description="L,D-TPase catalytic" evidence="16">
    <location>
        <begin position="247"/>
        <end position="372"/>
    </location>
</feature>
<name>A0A841FJ80_9ACTN</name>
<dbReference type="PANTHER" id="PTHR30582">
    <property type="entry name" value="L,D-TRANSPEPTIDASE"/>
    <property type="match status" value="1"/>
</dbReference>
<dbReference type="Gene3D" id="2.60.40.3710">
    <property type="match status" value="1"/>
</dbReference>
<dbReference type="InterPro" id="IPR041280">
    <property type="entry name" value="Big_10"/>
</dbReference>
<keyword evidence="18" id="KW-1185">Reference proteome</keyword>
<dbReference type="InterPro" id="IPR005490">
    <property type="entry name" value="LD_TPept_cat_dom"/>
</dbReference>
<evidence type="ECO:0000256" key="2">
    <source>
        <dbReference type="ARBA" id="ARBA00022475"/>
    </source>
</evidence>
<comment type="caution">
    <text evidence="17">The sequence shown here is derived from an EMBL/GenBank/DDBJ whole genome shotgun (WGS) entry which is preliminary data.</text>
</comment>
<keyword evidence="10" id="KW-0012">Acyltransferase</keyword>
<dbReference type="GO" id="GO:0018104">
    <property type="term" value="P:peptidoglycan-protein cross-linking"/>
    <property type="evidence" value="ECO:0007669"/>
    <property type="project" value="TreeGrafter"/>
</dbReference>
<evidence type="ECO:0000256" key="15">
    <source>
        <dbReference type="SAM" id="SignalP"/>
    </source>
</evidence>
<evidence type="ECO:0000256" key="7">
    <source>
        <dbReference type="ARBA" id="ARBA00023136"/>
    </source>
</evidence>
<sequence>MERPTTSRRAVLGASAGAFALAGLAACTKDGSSTSPGDAASSAPAGPPLAIEPASDSTGLAVSTEIAATAEGGEVTAVSLVNDKGDTVKGKFRLDKSSWVPNDPLKYKTTYTATVTAKGADGVESTGTTTFTTMASPKKRAGAYLWNADGAVYGVGMPVLVQFKDGYAIDEKNRAGVEKRLFVESEPHQPGAWRWVSGSVLEFRPKEYWEPGTKLKVRVGLGGHPLGDGDFGETDITGDYSISDTKREIIVDNKKKNMVAKQDGKTKKTMDVSLGKPSKPSFYGTMVIMEKLRKTVFDSSTYGVPVDSPDGYRTDIEFAERMTWDGQFIHSAPWSVGDQGQRNVSHGCINVSRDNAEWMYNWTEVGDPIVVKGTEEPVTEGNGWTCWNMSWEDFVKGSALPPPTV</sequence>